<reference evidence="2 3" key="1">
    <citation type="submission" date="2017-07" db="EMBL/GenBank/DDBJ databases">
        <title>The new phylogeny of genus Mycobacterium.</title>
        <authorList>
            <person name="Tortoli E."/>
            <person name="Trovato A."/>
            <person name="Cirillo D.M."/>
        </authorList>
    </citation>
    <scope>NUCLEOTIDE SEQUENCE [LARGE SCALE GENOMIC DNA]</scope>
    <source>
        <strain evidence="2 3">ATCC 33027</strain>
    </source>
</reference>
<sequence length="479" mass="50938">MPAAVGAGIPSLSQILSWDTTHLSQAATDWVSTAKHWEDTFTRMHRGTLSPGSTGWEGVAAEAAQKRTFSDLVKVRGLADTLNDAAAVARRGADQLAYLKRHAIDAINDAQEAGFCVGEDLSVTDTSKYSGLRVAAAQQFAATIATRAVALSTADNEVATKITAATTELNGRGFSESPETIRALDFPLAPAPPQEDERRHNQIEAFRKVFGRDPVSPGDWTTAAGLDPHTYDPKFRGTNSDVEVVRIKPVSGQGVVRSSQWIPDREVRGAPPWSHDLGNNRGPNPNFDPEDTKVTAIIDYDNGIVILRQNPSVLENSDGSPGEVRVGRPSGTVTQLPDGSVRIKYDSGNPFAPEISRNPSITDGHPWTVNGDLVFTPGANGVTIDGTRTDYPSMEVYQDMPDGMTRTVLIDNAAAGGQQGPMSNLPFHHDVGSGGKAFAPFNTGGWNPRYDVPTPLPGTPLGPVAKPPSAAPPAIGVPM</sequence>
<dbReference type="OrthoDB" id="4509678at2"/>
<accession>A0A255DNX1</accession>
<gene>
    <name evidence="2" type="ORF">CG716_13750</name>
</gene>
<feature type="region of interest" description="Disordered" evidence="1">
    <location>
        <begin position="312"/>
        <end position="338"/>
    </location>
</feature>
<feature type="region of interest" description="Disordered" evidence="1">
    <location>
        <begin position="457"/>
        <end position="479"/>
    </location>
</feature>
<feature type="region of interest" description="Disordered" evidence="1">
    <location>
        <begin position="266"/>
        <end position="287"/>
    </location>
</feature>
<dbReference type="EMBL" id="NOZR01000010">
    <property type="protein sequence ID" value="OYN78925.1"/>
    <property type="molecule type" value="Genomic_DNA"/>
</dbReference>
<evidence type="ECO:0000313" key="2">
    <source>
        <dbReference type="EMBL" id="OYN78925.1"/>
    </source>
</evidence>
<name>A0A255DNX1_9MYCO</name>
<organism evidence="2 3">
    <name type="scientific">Mycolicibacterium sphagni</name>
    <dbReference type="NCBI Taxonomy" id="1786"/>
    <lineage>
        <taxon>Bacteria</taxon>
        <taxon>Bacillati</taxon>
        <taxon>Actinomycetota</taxon>
        <taxon>Actinomycetes</taxon>
        <taxon>Mycobacteriales</taxon>
        <taxon>Mycobacteriaceae</taxon>
        <taxon>Mycolicibacterium</taxon>
    </lineage>
</organism>
<proteinExistence type="predicted"/>
<dbReference type="InterPro" id="IPR036689">
    <property type="entry name" value="ESAT-6-like_sf"/>
</dbReference>
<dbReference type="RefSeq" id="WP_094480413.1">
    <property type="nucleotide sequence ID" value="NZ_NOZR01000010.1"/>
</dbReference>
<evidence type="ECO:0000313" key="3">
    <source>
        <dbReference type="Proteomes" id="UP000216063"/>
    </source>
</evidence>
<keyword evidence="3" id="KW-1185">Reference proteome</keyword>
<feature type="compositionally biased region" description="Pro residues" evidence="1">
    <location>
        <begin position="457"/>
        <end position="471"/>
    </location>
</feature>
<dbReference type="SUPFAM" id="SSF140453">
    <property type="entry name" value="EsxAB dimer-like"/>
    <property type="match status" value="1"/>
</dbReference>
<evidence type="ECO:0008006" key="4">
    <source>
        <dbReference type="Google" id="ProtNLM"/>
    </source>
</evidence>
<evidence type="ECO:0000256" key="1">
    <source>
        <dbReference type="SAM" id="MobiDB-lite"/>
    </source>
</evidence>
<comment type="caution">
    <text evidence="2">The sequence shown here is derived from an EMBL/GenBank/DDBJ whole genome shotgun (WGS) entry which is preliminary data.</text>
</comment>
<dbReference type="AlphaFoldDB" id="A0A255DNX1"/>
<protein>
    <recommendedName>
        <fullName evidence="4">ESX-1 secretion-associated protein EspA/EspE-like domain-containing protein</fullName>
    </recommendedName>
</protein>
<dbReference type="Proteomes" id="UP000216063">
    <property type="component" value="Unassembled WGS sequence"/>
</dbReference>